<gene>
    <name evidence="2" type="ORF">HSB1_29050</name>
</gene>
<dbReference type="EMBL" id="ALJD01000007">
    <property type="protein sequence ID" value="EJN58824.1"/>
    <property type="molecule type" value="Genomic_DNA"/>
</dbReference>
<sequence length="78" mass="8419">MSSIVDALQHPAASIAIALVFLLLVVSGFGFFSLFGSVVLLVYLGIAAFVLWLLWRGVRALERLADAAEAQSYEGFDD</sequence>
<name>J3JF00_9EURY</name>
<dbReference type="InterPro" id="IPR058379">
    <property type="entry name" value="DUF8066"/>
</dbReference>
<reference evidence="2 3" key="1">
    <citation type="journal article" date="2012" name="J. Bacteriol.">
        <title>Draft Genome Sequence of the Extremely Halophilic Archaeon Halogranum salarium B-1T.</title>
        <authorList>
            <person name="Kim K.K."/>
            <person name="Lee K.C."/>
            <person name="Lee J.S."/>
        </authorList>
    </citation>
    <scope>NUCLEOTIDE SEQUENCE [LARGE SCALE GENOMIC DNA]</scope>
    <source>
        <strain evidence="2 3">B-1</strain>
    </source>
</reference>
<dbReference type="Proteomes" id="UP000007813">
    <property type="component" value="Unassembled WGS sequence"/>
</dbReference>
<dbReference type="RefSeq" id="WP_009375712.1">
    <property type="nucleotide sequence ID" value="NZ_ALJD01000007.1"/>
</dbReference>
<evidence type="ECO:0000256" key="1">
    <source>
        <dbReference type="SAM" id="Phobius"/>
    </source>
</evidence>
<dbReference type="AlphaFoldDB" id="J3JF00"/>
<evidence type="ECO:0000313" key="2">
    <source>
        <dbReference type="EMBL" id="EJN58824.1"/>
    </source>
</evidence>
<dbReference type="Pfam" id="PF26262">
    <property type="entry name" value="DUF8066"/>
    <property type="match status" value="1"/>
</dbReference>
<keyword evidence="1" id="KW-0812">Transmembrane</keyword>
<proteinExistence type="predicted"/>
<evidence type="ECO:0000313" key="3">
    <source>
        <dbReference type="Proteomes" id="UP000007813"/>
    </source>
</evidence>
<protein>
    <submittedName>
        <fullName evidence="2">Uncharacterized protein</fullName>
    </submittedName>
</protein>
<feature type="transmembrane region" description="Helical" evidence="1">
    <location>
        <begin position="38"/>
        <end position="55"/>
    </location>
</feature>
<organism evidence="2 3">
    <name type="scientific">Halogranum salarium B-1</name>
    <dbReference type="NCBI Taxonomy" id="1210908"/>
    <lineage>
        <taxon>Archaea</taxon>
        <taxon>Methanobacteriati</taxon>
        <taxon>Methanobacteriota</taxon>
        <taxon>Stenosarchaea group</taxon>
        <taxon>Halobacteria</taxon>
        <taxon>Halobacteriales</taxon>
        <taxon>Haloferacaceae</taxon>
    </lineage>
</organism>
<keyword evidence="1" id="KW-0472">Membrane</keyword>
<accession>J3JF00</accession>
<comment type="caution">
    <text evidence="2">The sequence shown here is derived from an EMBL/GenBank/DDBJ whole genome shotgun (WGS) entry which is preliminary data.</text>
</comment>
<keyword evidence="1" id="KW-1133">Transmembrane helix</keyword>
<feature type="transmembrane region" description="Helical" evidence="1">
    <location>
        <begin position="12"/>
        <end position="32"/>
    </location>
</feature>